<proteinExistence type="predicted"/>
<organism evidence="1 2">
    <name type="scientific">Campylobacter hyointestinalis subsp. hyointestinalis</name>
    <dbReference type="NCBI Taxonomy" id="91352"/>
    <lineage>
        <taxon>Bacteria</taxon>
        <taxon>Pseudomonadati</taxon>
        <taxon>Campylobacterota</taxon>
        <taxon>Epsilonproteobacteria</taxon>
        <taxon>Campylobacterales</taxon>
        <taxon>Campylobacteraceae</taxon>
        <taxon>Campylobacter</taxon>
    </lineage>
</organism>
<accession>A0A9W5ANW4</accession>
<evidence type="ECO:0000313" key="1">
    <source>
        <dbReference type="EMBL" id="CUU75622.1"/>
    </source>
</evidence>
<gene>
    <name evidence="1" type="ORF">ERS739223_00556</name>
</gene>
<evidence type="ECO:0000313" key="2">
    <source>
        <dbReference type="Proteomes" id="UP000052245"/>
    </source>
</evidence>
<comment type="caution">
    <text evidence="1">The sequence shown here is derived from an EMBL/GenBank/DDBJ whole genome shotgun (WGS) entry which is preliminary data.</text>
</comment>
<reference evidence="1 2" key="1">
    <citation type="submission" date="2015-11" db="EMBL/GenBank/DDBJ databases">
        <authorList>
            <consortium name="Pathogen Informatics"/>
        </authorList>
    </citation>
    <scope>NUCLEOTIDE SEQUENCE [LARGE SCALE GENOMIC DNA]</scope>
    <source>
        <strain evidence="1 2">007A-0283</strain>
    </source>
</reference>
<sequence>MIQIYIKKISNLDIYLSKEDIIECIKILAGYTSADDPLDKP</sequence>
<dbReference type="AlphaFoldDB" id="A0A9W5ANW4"/>
<name>A0A9W5ANW4_CAMHY</name>
<dbReference type="EMBL" id="FAVC01000001">
    <property type="protein sequence ID" value="CUU75622.1"/>
    <property type="molecule type" value="Genomic_DNA"/>
</dbReference>
<dbReference type="Proteomes" id="UP000052245">
    <property type="component" value="Unassembled WGS sequence"/>
</dbReference>
<dbReference type="RefSeq" id="WP_284150630.1">
    <property type="nucleotide sequence ID" value="NZ_JAHCUA010000014.1"/>
</dbReference>
<protein>
    <submittedName>
        <fullName evidence="1">Uncharacterized protein</fullName>
    </submittedName>
</protein>